<feature type="region of interest" description="Disordered" evidence="5">
    <location>
        <begin position="66"/>
        <end position="108"/>
    </location>
</feature>
<dbReference type="SMR" id="A0A059DEG0"/>
<dbReference type="PANTHER" id="PTHR46807:SF1">
    <property type="entry name" value="TRANSCRIPTION FACTOR PIF3"/>
    <property type="match status" value="1"/>
</dbReference>
<feature type="region of interest" description="Disordered" evidence="5">
    <location>
        <begin position="309"/>
        <end position="360"/>
    </location>
</feature>
<reference evidence="7" key="1">
    <citation type="submission" date="2013-07" db="EMBL/GenBank/DDBJ databases">
        <title>The genome of Eucalyptus grandis.</title>
        <authorList>
            <person name="Schmutz J."/>
            <person name="Hayes R."/>
            <person name="Myburg A."/>
            <person name="Tuskan G."/>
            <person name="Grattapaglia D."/>
            <person name="Rokhsar D.S."/>
        </authorList>
    </citation>
    <scope>NUCLEOTIDE SEQUENCE</scope>
    <source>
        <tissue evidence="7">Leaf extractions</tissue>
    </source>
</reference>
<dbReference type="FunCoup" id="A0A059DEG0">
    <property type="interactions" value="48"/>
</dbReference>
<name>A0A059DEG0_EUCGR</name>
<dbReference type="InterPro" id="IPR011598">
    <property type="entry name" value="bHLH_dom"/>
</dbReference>
<dbReference type="AlphaFoldDB" id="A0A059DEG0"/>
<gene>
    <name evidence="7" type="ORF">EUGRSUZ_A00998</name>
</gene>
<keyword evidence="2" id="KW-0805">Transcription regulation</keyword>
<dbReference type="EMBL" id="KK198753">
    <property type="protein sequence ID" value="KCW88630.1"/>
    <property type="molecule type" value="Genomic_DNA"/>
</dbReference>
<proteinExistence type="predicted"/>
<protein>
    <recommendedName>
        <fullName evidence="6">BHLH domain-containing protein</fullName>
    </recommendedName>
</protein>
<dbReference type="GO" id="GO:0010017">
    <property type="term" value="P:red or far-red light signaling pathway"/>
    <property type="evidence" value="ECO:0000318"/>
    <property type="project" value="GO_Central"/>
</dbReference>
<dbReference type="GO" id="GO:0003700">
    <property type="term" value="F:DNA-binding transcription factor activity"/>
    <property type="evidence" value="ECO:0000318"/>
    <property type="project" value="GO_Central"/>
</dbReference>
<evidence type="ECO:0000256" key="1">
    <source>
        <dbReference type="ARBA" id="ARBA00004123"/>
    </source>
</evidence>
<dbReference type="SMART" id="SM00353">
    <property type="entry name" value="HLH"/>
    <property type="match status" value="1"/>
</dbReference>
<dbReference type="eggNOG" id="ENOG502QV9I">
    <property type="taxonomic scope" value="Eukaryota"/>
</dbReference>
<feature type="region of interest" description="Disordered" evidence="5">
    <location>
        <begin position="521"/>
        <end position="541"/>
    </location>
</feature>
<organism evidence="7">
    <name type="scientific">Eucalyptus grandis</name>
    <name type="common">Flooded gum</name>
    <dbReference type="NCBI Taxonomy" id="71139"/>
    <lineage>
        <taxon>Eukaryota</taxon>
        <taxon>Viridiplantae</taxon>
        <taxon>Streptophyta</taxon>
        <taxon>Embryophyta</taxon>
        <taxon>Tracheophyta</taxon>
        <taxon>Spermatophyta</taxon>
        <taxon>Magnoliopsida</taxon>
        <taxon>eudicotyledons</taxon>
        <taxon>Gunneridae</taxon>
        <taxon>Pentapetalae</taxon>
        <taxon>rosids</taxon>
        <taxon>malvids</taxon>
        <taxon>Myrtales</taxon>
        <taxon>Myrtaceae</taxon>
        <taxon>Myrtoideae</taxon>
        <taxon>Eucalypteae</taxon>
        <taxon>Eucalyptus</taxon>
    </lineage>
</organism>
<keyword evidence="4" id="KW-0539">Nucleus</keyword>
<feature type="domain" description="BHLH" evidence="6">
    <location>
        <begin position="366"/>
        <end position="415"/>
    </location>
</feature>
<keyword evidence="3" id="KW-0804">Transcription</keyword>
<accession>A0A059DEG0</accession>
<dbReference type="GO" id="GO:0005634">
    <property type="term" value="C:nucleus"/>
    <property type="evidence" value="ECO:0000318"/>
    <property type="project" value="GO_Central"/>
</dbReference>
<dbReference type="OrthoDB" id="690068at2759"/>
<dbReference type="Pfam" id="PF00010">
    <property type="entry name" value="HLH"/>
    <property type="match status" value="1"/>
</dbReference>
<feature type="compositionally biased region" description="Basic and acidic residues" evidence="5">
    <location>
        <begin position="257"/>
        <end position="272"/>
    </location>
</feature>
<evidence type="ECO:0000259" key="6">
    <source>
        <dbReference type="PROSITE" id="PS50888"/>
    </source>
</evidence>
<comment type="subcellular location">
    <subcellularLocation>
        <location evidence="1">Nucleus</location>
    </subcellularLocation>
</comment>
<feature type="compositionally biased region" description="Basic and acidic residues" evidence="5">
    <location>
        <begin position="96"/>
        <end position="106"/>
    </location>
</feature>
<evidence type="ECO:0000256" key="3">
    <source>
        <dbReference type="ARBA" id="ARBA00023163"/>
    </source>
</evidence>
<dbReference type="STRING" id="71139.A0A059DEG0"/>
<dbReference type="InParanoid" id="A0A059DEG0"/>
<evidence type="ECO:0000313" key="7">
    <source>
        <dbReference type="EMBL" id="KCW88630.1"/>
    </source>
</evidence>
<dbReference type="PANTHER" id="PTHR46807">
    <property type="entry name" value="TRANSCRIPTION FACTOR PIF3"/>
    <property type="match status" value="1"/>
</dbReference>
<evidence type="ECO:0000256" key="5">
    <source>
        <dbReference type="SAM" id="MobiDB-lite"/>
    </source>
</evidence>
<dbReference type="Gramene" id="KCW88630">
    <property type="protein sequence ID" value="KCW88630"/>
    <property type="gene ID" value="EUGRSUZ_A00998"/>
</dbReference>
<dbReference type="Gene3D" id="4.10.280.10">
    <property type="entry name" value="Helix-loop-helix DNA-binding domain"/>
    <property type="match status" value="1"/>
</dbReference>
<dbReference type="InterPro" id="IPR047265">
    <property type="entry name" value="PIF1-like_bHLH"/>
</dbReference>
<evidence type="ECO:0000256" key="2">
    <source>
        <dbReference type="ARBA" id="ARBA00023015"/>
    </source>
</evidence>
<evidence type="ECO:0000256" key="4">
    <source>
        <dbReference type="ARBA" id="ARBA00023242"/>
    </source>
</evidence>
<dbReference type="InterPro" id="IPR036638">
    <property type="entry name" value="HLH_DNA-bd_sf"/>
</dbReference>
<dbReference type="KEGG" id="egr:104434287"/>
<dbReference type="GO" id="GO:0000976">
    <property type="term" value="F:transcription cis-regulatory region binding"/>
    <property type="evidence" value="ECO:0000318"/>
    <property type="project" value="GO_Central"/>
</dbReference>
<feature type="region of interest" description="Disordered" evidence="5">
    <location>
        <begin position="257"/>
        <end position="293"/>
    </location>
</feature>
<sequence length="541" mass="59197">MPDREFVELVWENGTIAMRGSSPPSRCIASRRSDYGKVAYKAPDPGNRVKNPLPGDLYLRDVAHRNGVDPSARGNANDDDLAAPDDKNKTCAADAASKHGEADHPVSSRNESLFIRKFSCPNETREGGNHCPPWSPMRQGRDSAQFVGLGLCPIPHPSPGDHCSSNAMVLREPNSLGKPSNANFSFFLRQPVVLGANKRLASELPMRLPTDEDLPRAKIKTDKRAGTGDARQAPLTEPAAAFGRRTDLVDDKAKPMFTDDKTSGNAFPDEHSQVLGGEDNSLRNRKSNDQCWDPSSTIAATAIDKTMLGERQPCDPTPVASSSVCSREASNHVAGPLKRKHEDSESIYPGEDEDDETEKVKRKVRRRTTIHNLSERRRRDRINKRMRALQELLPNCDKVDKASVLDEVIEYLKTLQGQLQIMSTRSPLFMPPMMLASGVHNMHAPHMRQFPLGMGMRMGAGADCGPFQLPIPPLSGATSLPQSNGTGIPMFGVQPIPYLPFMPTLTQPIPAVDVSGTTTAFEHGESADPSGNCDVIQNKKF</sequence>
<dbReference type="PROSITE" id="PS50888">
    <property type="entry name" value="BHLH"/>
    <property type="match status" value="1"/>
</dbReference>
<dbReference type="SUPFAM" id="SSF47459">
    <property type="entry name" value="HLH, helix-loop-helix DNA-binding domain"/>
    <property type="match status" value="1"/>
</dbReference>
<dbReference type="CDD" id="cd11445">
    <property type="entry name" value="bHLH_AtPIF_like"/>
    <property type="match status" value="1"/>
</dbReference>
<dbReference type="GO" id="GO:0046983">
    <property type="term" value="F:protein dimerization activity"/>
    <property type="evidence" value="ECO:0007669"/>
    <property type="project" value="InterPro"/>
</dbReference>
<dbReference type="InterPro" id="IPR044273">
    <property type="entry name" value="PIF3-like"/>
</dbReference>